<dbReference type="Proteomes" id="UP001156102">
    <property type="component" value="Unassembled WGS sequence"/>
</dbReference>
<protein>
    <submittedName>
        <fullName evidence="1">YflJ family protein</fullName>
    </submittedName>
</protein>
<dbReference type="RefSeq" id="WP_254756291.1">
    <property type="nucleotide sequence ID" value="NZ_JANCLT010000001.1"/>
</dbReference>
<proteinExistence type="predicted"/>
<sequence>MAHIYSKGWYIQQLKSAGISKHQQRKLETYKTYVLANLYRIHVEAKKAAP</sequence>
<evidence type="ECO:0000313" key="1">
    <source>
        <dbReference type="EMBL" id="MCP8967027.1"/>
    </source>
</evidence>
<accession>A0AA41X1I1</accession>
<evidence type="ECO:0000313" key="2">
    <source>
        <dbReference type="Proteomes" id="UP001156102"/>
    </source>
</evidence>
<dbReference type="Pfam" id="PF11121">
    <property type="entry name" value="DUF2639"/>
    <property type="match status" value="1"/>
</dbReference>
<reference evidence="1" key="1">
    <citation type="submission" date="2022-07" db="EMBL/GenBank/DDBJ databases">
        <authorList>
            <person name="Li W.-J."/>
            <person name="Deng Q.-Q."/>
        </authorList>
    </citation>
    <scope>NUCLEOTIDE SEQUENCE</scope>
    <source>
        <strain evidence="1">SYSU M60031</strain>
    </source>
</reference>
<dbReference type="AlphaFoldDB" id="A0AA41X1I1"/>
<organism evidence="1 2">
    <name type="scientific">Ectobacillus ponti</name>
    <dbReference type="NCBI Taxonomy" id="2961894"/>
    <lineage>
        <taxon>Bacteria</taxon>
        <taxon>Bacillati</taxon>
        <taxon>Bacillota</taxon>
        <taxon>Bacilli</taxon>
        <taxon>Bacillales</taxon>
        <taxon>Bacillaceae</taxon>
        <taxon>Ectobacillus</taxon>
    </lineage>
</organism>
<dbReference type="InterPro" id="IPR022580">
    <property type="entry name" value="DUF2639"/>
</dbReference>
<keyword evidence="2" id="KW-1185">Reference proteome</keyword>
<dbReference type="EMBL" id="JANCLT010000001">
    <property type="protein sequence ID" value="MCP8967027.1"/>
    <property type="molecule type" value="Genomic_DNA"/>
</dbReference>
<gene>
    <name evidence="1" type="ORF">NK662_00565</name>
</gene>
<name>A0AA41X1I1_9BACI</name>
<comment type="caution">
    <text evidence="1">The sequence shown here is derived from an EMBL/GenBank/DDBJ whole genome shotgun (WGS) entry which is preliminary data.</text>
</comment>